<organism evidence="8 9">
    <name type="scientific">Acrocarpospora macrocephala</name>
    <dbReference type="NCBI Taxonomy" id="150177"/>
    <lineage>
        <taxon>Bacteria</taxon>
        <taxon>Bacillati</taxon>
        <taxon>Actinomycetota</taxon>
        <taxon>Actinomycetes</taxon>
        <taxon>Streptosporangiales</taxon>
        <taxon>Streptosporangiaceae</taxon>
        <taxon>Acrocarpospora</taxon>
    </lineage>
</organism>
<dbReference type="InterPro" id="IPR014284">
    <property type="entry name" value="RNA_pol_sigma-70_dom"/>
</dbReference>
<sequence>MKQAFEKVVARHGTTVLRVCRALLGVHDADDAWSETFLSAMRAYPDLPDTANVEAWLVTIARRKAIDVHRAAKRTPLTIEALPEAPTNLGIPGADDTNLWDAVAKLPDKQRQAITFRYLAGMSHAEIAAILGGTVDAARRAAADGLNNLRKNYPGAHPKGASS</sequence>
<dbReference type="SUPFAM" id="SSF88659">
    <property type="entry name" value="Sigma3 and sigma4 domains of RNA polymerase sigma factors"/>
    <property type="match status" value="1"/>
</dbReference>
<dbReference type="NCBIfam" id="TIGR02937">
    <property type="entry name" value="sigma70-ECF"/>
    <property type="match status" value="1"/>
</dbReference>
<dbReference type="PANTHER" id="PTHR43133">
    <property type="entry name" value="RNA POLYMERASE ECF-TYPE SIGMA FACTO"/>
    <property type="match status" value="1"/>
</dbReference>
<dbReference type="RefSeq" id="WP_155357405.1">
    <property type="nucleotide sequence ID" value="NZ_BAAAHL010000030.1"/>
</dbReference>
<dbReference type="CDD" id="cd06171">
    <property type="entry name" value="Sigma70_r4"/>
    <property type="match status" value="1"/>
</dbReference>
<dbReference type="EMBL" id="BLAE01000034">
    <property type="protein sequence ID" value="GES12069.1"/>
    <property type="molecule type" value="Genomic_DNA"/>
</dbReference>
<comment type="similarity">
    <text evidence="1">Belongs to the sigma-70 factor family. ECF subfamily.</text>
</comment>
<gene>
    <name evidence="8" type="ORF">Amac_056660</name>
</gene>
<accession>A0A5M3WVV2</accession>
<dbReference type="InterPro" id="IPR013324">
    <property type="entry name" value="RNA_pol_sigma_r3/r4-like"/>
</dbReference>
<dbReference type="Gene3D" id="1.10.10.10">
    <property type="entry name" value="Winged helix-like DNA-binding domain superfamily/Winged helix DNA-binding domain"/>
    <property type="match status" value="1"/>
</dbReference>
<dbReference type="SUPFAM" id="SSF88946">
    <property type="entry name" value="Sigma2 domain of RNA polymerase sigma factors"/>
    <property type="match status" value="1"/>
</dbReference>
<evidence type="ECO:0000256" key="1">
    <source>
        <dbReference type="ARBA" id="ARBA00010641"/>
    </source>
</evidence>
<dbReference type="Gene3D" id="1.10.1740.10">
    <property type="match status" value="1"/>
</dbReference>
<evidence type="ECO:0000256" key="5">
    <source>
        <dbReference type="ARBA" id="ARBA00023163"/>
    </source>
</evidence>
<reference evidence="8 9" key="1">
    <citation type="submission" date="2019-10" db="EMBL/GenBank/DDBJ databases">
        <title>Whole genome shotgun sequence of Acrocarpospora macrocephala NBRC 16266.</title>
        <authorList>
            <person name="Ichikawa N."/>
            <person name="Kimura A."/>
            <person name="Kitahashi Y."/>
            <person name="Komaki H."/>
            <person name="Oguchi A."/>
        </authorList>
    </citation>
    <scope>NUCLEOTIDE SEQUENCE [LARGE SCALE GENOMIC DNA]</scope>
    <source>
        <strain evidence="8 9">NBRC 16266</strain>
    </source>
</reference>
<dbReference type="InterPro" id="IPR007627">
    <property type="entry name" value="RNA_pol_sigma70_r2"/>
</dbReference>
<comment type="caution">
    <text evidence="8">The sequence shown here is derived from an EMBL/GenBank/DDBJ whole genome shotgun (WGS) entry which is preliminary data.</text>
</comment>
<name>A0A5M3WVV2_9ACTN</name>
<feature type="domain" description="RNA polymerase sigma-70 region 2" evidence="6">
    <location>
        <begin position="9"/>
        <end position="75"/>
    </location>
</feature>
<evidence type="ECO:0000313" key="8">
    <source>
        <dbReference type="EMBL" id="GES12069.1"/>
    </source>
</evidence>
<keyword evidence="2" id="KW-0805">Transcription regulation</keyword>
<dbReference type="Pfam" id="PF08281">
    <property type="entry name" value="Sigma70_r4_2"/>
    <property type="match status" value="1"/>
</dbReference>
<dbReference type="InterPro" id="IPR036388">
    <property type="entry name" value="WH-like_DNA-bd_sf"/>
</dbReference>
<dbReference type="AlphaFoldDB" id="A0A5M3WVV2"/>
<keyword evidence="3" id="KW-0731">Sigma factor</keyword>
<dbReference type="GO" id="GO:0003677">
    <property type="term" value="F:DNA binding"/>
    <property type="evidence" value="ECO:0007669"/>
    <property type="project" value="UniProtKB-KW"/>
</dbReference>
<evidence type="ECO:0000256" key="4">
    <source>
        <dbReference type="ARBA" id="ARBA00023125"/>
    </source>
</evidence>
<keyword evidence="9" id="KW-1185">Reference proteome</keyword>
<evidence type="ECO:0000256" key="2">
    <source>
        <dbReference type="ARBA" id="ARBA00023015"/>
    </source>
</evidence>
<dbReference type="InterPro" id="IPR039425">
    <property type="entry name" value="RNA_pol_sigma-70-like"/>
</dbReference>
<evidence type="ECO:0000256" key="3">
    <source>
        <dbReference type="ARBA" id="ARBA00023082"/>
    </source>
</evidence>
<protein>
    <submittedName>
        <fullName evidence="8">RNA polymerase sigma24 factor</fullName>
    </submittedName>
</protein>
<dbReference type="InterPro" id="IPR013249">
    <property type="entry name" value="RNA_pol_sigma70_r4_t2"/>
</dbReference>
<dbReference type="Pfam" id="PF04542">
    <property type="entry name" value="Sigma70_r2"/>
    <property type="match status" value="1"/>
</dbReference>
<feature type="domain" description="RNA polymerase sigma factor 70 region 4 type 2" evidence="7">
    <location>
        <begin position="98"/>
        <end position="145"/>
    </location>
</feature>
<dbReference type="GO" id="GO:0016987">
    <property type="term" value="F:sigma factor activity"/>
    <property type="evidence" value="ECO:0007669"/>
    <property type="project" value="UniProtKB-KW"/>
</dbReference>
<evidence type="ECO:0000259" key="7">
    <source>
        <dbReference type="Pfam" id="PF08281"/>
    </source>
</evidence>
<dbReference type="PANTHER" id="PTHR43133:SF8">
    <property type="entry name" value="RNA POLYMERASE SIGMA FACTOR HI_1459-RELATED"/>
    <property type="match status" value="1"/>
</dbReference>
<keyword evidence="5" id="KW-0804">Transcription</keyword>
<dbReference type="Proteomes" id="UP000331127">
    <property type="component" value="Unassembled WGS sequence"/>
</dbReference>
<dbReference type="InterPro" id="IPR013325">
    <property type="entry name" value="RNA_pol_sigma_r2"/>
</dbReference>
<proteinExistence type="inferred from homology"/>
<dbReference type="OrthoDB" id="9803203at2"/>
<evidence type="ECO:0000313" key="9">
    <source>
        <dbReference type="Proteomes" id="UP000331127"/>
    </source>
</evidence>
<evidence type="ECO:0000259" key="6">
    <source>
        <dbReference type="Pfam" id="PF04542"/>
    </source>
</evidence>
<dbReference type="GO" id="GO:0006352">
    <property type="term" value="P:DNA-templated transcription initiation"/>
    <property type="evidence" value="ECO:0007669"/>
    <property type="project" value="InterPro"/>
</dbReference>
<keyword evidence="4" id="KW-0238">DNA-binding</keyword>